<protein>
    <submittedName>
        <fullName evidence="9">Sodium/glucose cotransporter</fullName>
    </submittedName>
</protein>
<keyword evidence="10" id="KW-1185">Reference proteome</keyword>
<feature type="transmembrane region" description="Helical" evidence="8">
    <location>
        <begin position="387"/>
        <end position="405"/>
    </location>
</feature>
<dbReference type="CDD" id="cd11474">
    <property type="entry name" value="SLC5sbd_CHT"/>
    <property type="match status" value="1"/>
</dbReference>
<dbReference type="PANTHER" id="PTHR48086">
    <property type="entry name" value="SODIUM/PROLINE SYMPORTER-RELATED"/>
    <property type="match status" value="1"/>
</dbReference>
<dbReference type="EMBL" id="CAKLPY010000001">
    <property type="protein sequence ID" value="CAH0995277.1"/>
    <property type="molecule type" value="Genomic_DNA"/>
</dbReference>
<feature type="transmembrane region" description="Helical" evidence="8">
    <location>
        <begin position="436"/>
        <end position="453"/>
    </location>
</feature>
<feature type="transmembrane region" description="Helical" evidence="8">
    <location>
        <begin position="358"/>
        <end position="375"/>
    </location>
</feature>
<evidence type="ECO:0000256" key="8">
    <source>
        <dbReference type="SAM" id="Phobius"/>
    </source>
</evidence>
<dbReference type="Pfam" id="PF00474">
    <property type="entry name" value="SSF"/>
    <property type="match status" value="1"/>
</dbReference>
<evidence type="ECO:0000256" key="2">
    <source>
        <dbReference type="ARBA" id="ARBA00006434"/>
    </source>
</evidence>
<feature type="transmembrane region" description="Helical" evidence="8">
    <location>
        <begin position="6"/>
        <end position="25"/>
    </location>
</feature>
<reference evidence="9" key="1">
    <citation type="submission" date="2021-12" db="EMBL/GenBank/DDBJ databases">
        <authorList>
            <person name="Rodrigo-Torres L."/>
            <person name="Arahal R. D."/>
            <person name="Lucena T."/>
        </authorList>
    </citation>
    <scope>NUCLEOTIDE SEQUENCE</scope>
    <source>
        <strain evidence="9">CECT 8858</strain>
    </source>
</reference>
<dbReference type="Proteomes" id="UP000837932">
    <property type="component" value="Unassembled WGS sequence"/>
</dbReference>
<dbReference type="InterPro" id="IPR001734">
    <property type="entry name" value="Na/solute_symporter"/>
</dbReference>
<evidence type="ECO:0000313" key="10">
    <source>
        <dbReference type="Proteomes" id="UP000837932"/>
    </source>
</evidence>
<keyword evidence="4 8" id="KW-0812">Transmembrane</keyword>
<comment type="similarity">
    <text evidence="2 7">Belongs to the sodium:solute symporter (SSF) (TC 2.A.21) family.</text>
</comment>
<name>A0ABN8EQW9_9BACT</name>
<evidence type="ECO:0000313" key="9">
    <source>
        <dbReference type="EMBL" id="CAH0995277.1"/>
    </source>
</evidence>
<feature type="transmembrane region" description="Helical" evidence="8">
    <location>
        <begin position="312"/>
        <end position="337"/>
    </location>
</feature>
<keyword evidence="5 8" id="KW-1133">Transmembrane helix</keyword>
<feature type="transmembrane region" description="Helical" evidence="8">
    <location>
        <begin position="146"/>
        <end position="165"/>
    </location>
</feature>
<comment type="subcellular location">
    <subcellularLocation>
        <location evidence="1">Membrane</location>
        <topology evidence="1">Multi-pass membrane protein</topology>
    </subcellularLocation>
</comment>
<organism evidence="9 10">
    <name type="scientific">Emticicia aquatica</name>
    <dbReference type="NCBI Taxonomy" id="1681835"/>
    <lineage>
        <taxon>Bacteria</taxon>
        <taxon>Pseudomonadati</taxon>
        <taxon>Bacteroidota</taxon>
        <taxon>Cytophagia</taxon>
        <taxon>Cytophagales</taxon>
        <taxon>Leadbetterellaceae</taxon>
        <taxon>Emticicia</taxon>
    </lineage>
</organism>
<evidence type="ECO:0000256" key="5">
    <source>
        <dbReference type="ARBA" id="ARBA00022989"/>
    </source>
</evidence>
<feature type="transmembrane region" description="Helical" evidence="8">
    <location>
        <begin position="177"/>
        <end position="194"/>
    </location>
</feature>
<feature type="transmembrane region" description="Helical" evidence="8">
    <location>
        <begin position="37"/>
        <end position="56"/>
    </location>
</feature>
<accession>A0ABN8EQW9</accession>
<dbReference type="InterPro" id="IPR038377">
    <property type="entry name" value="Na/Glc_symporter_sf"/>
</dbReference>
<feature type="transmembrane region" description="Helical" evidence="8">
    <location>
        <begin position="115"/>
        <end position="140"/>
    </location>
</feature>
<evidence type="ECO:0000256" key="7">
    <source>
        <dbReference type="RuleBase" id="RU362091"/>
    </source>
</evidence>
<dbReference type="PROSITE" id="PS50283">
    <property type="entry name" value="NA_SOLUT_SYMP_3"/>
    <property type="match status" value="1"/>
</dbReference>
<evidence type="ECO:0000256" key="3">
    <source>
        <dbReference type="ARBA" id="ARBA00022448"/>
    </source>
</evidence>
<keyword evidence="6 8" id="KW-0472">Membrane</keyword>
<sequence>MLIAFIVLYLILTILIGWYASRFVKTSSDFAIAGRRMPTYVVASGLFATWFGSETVMGASSEFVEKGILGVIEDPFGAALCLLLIGLFFARPLYRLNILTFSDYFSIRYNKKVEWISAIFMIPSYFSWIAAQLVALAIVLQAIANIPFFWGIIICASVVLFYTYVGGMWSVAITDTIQTAIIIIGMIFLMFTLINEVGSLEKVVANTPKDFFRFTPKENSITKWIAYFGAWITIGWGSIPQQDVFQRTLSAKNENVAVKSAYWSALMYFTIASMPLIIALCGTTLYHDLKTADTQMLIPILVLKHTSIGMQIVFFGALLSAILSTCSGAILAPATVLGENLIKPLYGDKISDEKLLKIMRYSVVGITLISVILSLNKSEIYELVGESSALSLVALFVPLVAGLYWKKANGLGAILSMTLGTAVWTFFEFYETEIPSMIWGLLASMMGMFFGALKKEKIA</sequence>
<dbReference type="PANTHER" id="PTHR48086:SF7">
    <property type="entry name" value="SODIUM-SOLUTE SYMPORTER-RELATED"/>
    <property type="match status" value="1"/>
</dbReference>
<feature type="transmembrane region" description="Helical" evidence="8">
    <location>
        <begin position="260"/>
        <end position="286"/>
    </location>
</feature>
<proteinExistence type="inferred from homology"/>
<feature type="transmembrane region" description="Helical" evidence="8">
    <location>
        <begin position="221"/>
        <end position="239"/>
    </location>
</feature>
<evidence type="ECO:0000256" key="4">
    <source>
        <dbReference type="ARBA" id="ARBA00022692"/>
    </source>
</evidence>
<dbReference type="Gene3D" id="1.20.1730.10">
    <property type="entry name" value="Sodium/glucose cotransporter"/>
    <property type="match status" value="1"/>
</dbReference>
<feature type="transmembrane region" description="Helical" evidence="8">
    <location>
        <begin position="76"/>
        <end position="94"/>
    </location>
</feature>
<dbReference type="InterPro" id="IPR050277">
    <property type="entry name" value="Sodium:Solute_Symporter"/>
</dbReference>
<dbReference type="RefSeq" id="WP_238805763.1">
    <property type="nucleotide sequence ID" value="NZ_CAKLPY010000001.1"/>
</dbReference>
<comment type="caution">
    <text evidence="9">The sequence shown here is derived from an EMBL/GenBank/DDBJ whole genome shotgun (WGS) entry which is preliminary data.</text>
</comment>
<keyword evidence="3" id="KW-0813">Transport</keyword>
<evidence type="ECO:0000256" key="6">
    <source>
        <dbReference type="ARBA" id="ARBA00023136"/>
    </source>
</evidence>
<evidence type="ECO:0000256" key="1">
    <source>
        <dbReference type="ARBA" id="ARBA00004141"/>
    </source>
</evidence>
<gene>
    <name evidence="9" type="primary">sglT_4</name>
    <name evidence="9" type="ORF">EMA8858_01397</name>
</gene>